<dbReference type="Proteomes" id="UP001180020">
    <property type="component" value="Unassembled WGS sequence"/>
</dbReference>
<feature type="region of interest" description="Disordered" evidence="1">
    <location>
        <begin position="60"/>
        <end position="112"/>
    </location>
</feature>
<proteinExistence type="predicted"/>
<accession>A0AAV9ERF7</accession>
<reference evidence="2" key="2">
    <citation type="submission" date="2023-06" db="EMBL/GenBank/DDBJ databases">
        <authorList>
            <person name="Ma L."/>
            <person name="Liu K.-W."/>
            <person name="Li Z."/>
            <person name="Hsiao Y.-Y."/>
            <person name="Qi Y."/>
            <person name="Fu T."/>
            <person name="Tang G."/>
            <person name="Zhang D."/>
            <person name="Sun W.-H."/>
            <person name="Liu D.-K."/>
            <person name="Li Y."/>
            <person name="Chen G.-Z."/>
            <person name="Liu X.-D."/>
            <person name="Liao X.-Y."/>
            <person name="Jiang Y.-T."/>
            <person name="Yu X."/>
            <person name="Hao Y."/>
            <person name="Huang J."/>
            <person name="Zhao X.-W."/>
            <person name="Ke S."/>
            <person name="Chen Y.-Y."/>
            <person name="Wu W.-L."/>
            <person name="Hsu J.-L."/>
            <person name="Lin Y.-F."/>
            <person name="Huang M.-D."/>
            <person name="Li C.-Y."/>
            <person name="Huang L."/>
            <person name="Wang Z.-W."/>
            <person name="Zhao X."/>
            <person name="Zhong W.-Y."/>
            <person name="Peng D.-H."/>
            <person name="Ahmad S."/>
            <person name="Lan S."/>
            <person name="Zhang J.-S."/>
            <person name="Tsai W.-C."/>
            <person name="Van De Peer Y."/>
            <person name="Liu Z.-J."/>
        </authorList>
    </citation>
    <scope>NUCLEOTIDE SEQUENCE</scope>
    <source>
        <strain evidence="2">CP</strain>
        <tissue evidence="2">Leaves</tissue>
    </source>
</reference>
<protein>
    <submittedName>
        <fullName evidence="2">65-kDa microtubule-associated protein 6</fullName>
    </submittedName>
</protein>
<evidence type="ECO:0000256" key="1">
    <source>
        <dbReference type="SAM" id="MobiDB-lite"/>
    </source>
</evidence>
<dbReference type="AlphaFoldDB" id="A0AAV9ERF7"/>
<keyword evidence="3" id="KW-1185">Reference proteome</keyword>
<evidence type="ECO:0000313" key="2">
    <source>
        <dbReference type="EMBL" id="KAK1314767.1"/>
    </source>
</evidence>
<name>A0AAV9ERF7_ACOCL</name>
<evidence type="ECO:0000313" key="3">
    <source>
        <dbReference type="Proteomes" id="UP001180020"/>
    </source>
</evidence>
<reference evidence="2" key="1">
    <citation type="journal article" date="2023" name="Nat. Commun.">
        <title>Diploid and tetraploid genomes of Acorus and the evolution of monocots.</title>
        <authorList>
            <person name="Ma L."/>
            <person name="Liu K.W."/>
            <person name="Li Z."/>
            <person name="Hsiao Y.Y."/>
            <person name="Qi Y."/>
            <person name="Fu T."/>
            <person name="Tang G.D."/>
            <person name="Zhang D."/>
            <person name="Sun W.H."/>
            <person name="Liu D.K."/>
            <person name="Li Y."/>
            <person name="Chen G.Z."/>
            <person name="Liu X.D."/>
            <person name="Liao X.Y."/>
            <person name="Jiang Y.T."/>
            <person name="Yu X."/>
            <person name="Hao Y."/>
            <person name="Huang J."/>
            <person name="Zhao X.W."/>
            <person name="Ke S."/>
            <person name="Chen Y.Y."/>
            <person name="Wu W.L."/>
            <person name="Hsu J.L."/>
            <person name="Lin Y.F."/>
            <person name="Huang M.D."/>
            <person name="Li C.Y."/>
            <person name="Huang L."/>
            <person name="Wang Z.W."/>
            <person name="Zhao X."/>
            <person name="Zhong W.Y."/>
            <person name="Peng D.H."/>
            <person name="Ahmad S."/>
            <person name="Lan S."/>
            <person name="Zhang J.S."/>
            <person name="Tsai W.C."/>
            <person name="Van de Peer Y."/>
            <person name="Liu Z.J."/>
        </authorList>
    </citation>
    <scope>NUCLEOTIDE SEQUENCE</scope>
    <source>
        <strain evidence="2">CP</strain>
    </source>
</reference>
<organism evidence="2 3">
    <name type="scientific">Acorus calamus</name>
    <name type="common">Sweet flag</name>
    <dbReference type="NCBI Taxonomy" id="4465"/>
    <lineage>
        <taxon>Eukaryota</taxon>
        <taxon>Viridiplantae</taxon>
        <taxon>Streptophyta</taxon>
        <taxon>Embryophyta</taxon>
        <taxon>Tracheophyta</taxon>
        <taxon>Spermatophyta</taxon>
        <taxon>Magnoliopsida</taxon>
        <taxon>Liliopsida</taxon>
        <taxon>Acoraceae</taxon>
        <taxon>Acorus</taxon>
    </lineage>
</organism>
<feature type="compositionally biased region" description="Polar residues" evidence="1">
    <location>
        <begin position="60"/>
        <end position="71"/>
    </location>
</feature>
<gene>
    <name evidence="2" type="primary">MAP65-6</name>
    <name evidence="2" type="ORF">QJS10_CPA06g02336</name>
</gene>
<dbReference type="EMBL" id="JAUJYO010000006">
    <property type="protein sequence ID" value="KAK1314767.1"/>
    <property type="molecule type" value="Genomic_DNA"/>
</dbReference>
<comment type="caution">
    <text evidence="2">The sequence shown here is derived from an EMBL/GenBank/DDBJ whole genome shotgun (WGS) entry which is preliminary data.</text>
</comment>
<sequence>MRKAVLIWVRVEYLSVTSCQIHIKNKLGSSCNLKGSEEITKSAPRREGIDVWFKATPKRSSSFNRKTSNLYHANGNGKGSMTPMPRRGSIGGATPELLTPRSHSGRQNGYFRDARRSSTTPLKFMGVPKEDTMSYASVSIYGSELGSPCG</sequence>